<dbReference type="SUPFAM" id="SSF56672">
    <property type="entry name" value="DNA/RNA polymerases"/>
    <property type="match status" value="1"/>
</dbReference>
<sequence>MLYKGKIATDNPNSYRGIALENNAFKLLTTILTKRITEMADAQIPQQQFGFRRGRSCLQAVECLLTDIHDALRMPKQEYYTIFIDYTKAFDSVSRLILSQKLMKIAGLDEHTMILVHNILAQNIIKVNDTVTISEGITQTRGILQGDPLSPLLFNIATADVTQVCPPTTSFFIYADDMALGPTKKEDVQETFNRIVNWANENQLQINRDKTVQMTFRRGGRKTDNDTLYYKNEPLKVTNAFKYLRITLQTTTKSFRINVKERPTSAIKAIFDIKNIRQLNLDTATRLFEAKIVPTLTYGIDIIWTYLSLRDLRTMENVKARF</sequence>
<dbReference type="PROSITE" id="PS50878">
    <property type="entry name" value="RT_POL"/>
    <property type="match status" value="1"/>
</dbReference>
<evidence type="ECO:0000313" key="2">
    <source>
        <dbReference type="EMBL" id="KAJ4432881.1"/>
    </source>
</evidence>
<keyword evidence="3" id="KW-1185">Reference proteome</keyword>
<dbReference type="Pfam" id="PF00078">
    <property type="entry name" value="RVT_1"/>
    <property type="match status" value="1"/>
</dbReference>
<dbReference type="InterPro" id="IPR000477">
    <property type="entry name" value="RT_dom"/>
</dbReference>
<comment type="caution">
    <text evidence="2">The sequence shown here is derived from an EMBL/GenBank/DDBJ whole genome shotgun (WGS) entry which is preliminary data.</text>
</comment>
<evidence type="ECO:0000313" key="3">
    <source>
        <dbReference type="Proteomes" id="UP001148838"/>
    </source>
</evidence>
<accession>A0ABQ8SFI2</accession>
<dbReference type="Gene3D" id="3.30.70.270">
    <property type="match status" value="1"/>
</dbReference>
<feature type="domain" description="Reverse transcriptase" evidence="1">
    <location>
        <begin position="1"/>
        <end position="248"/>
    </location>
</feature>
<proteinExistence type="predicted"/>
<gene>
    <name evidence="2" type="ORF">ANN_21520</name>
</gene>
<dbReference type="InterPro" id="IPR043128">
    <property type="entry name" value="Rev_trsase/Diguanyl_cyclase"/>
</dbReference>
<evidence type="ECO:0000259" key="1">
    <source>
        <dbReference type="PROSITE" id="PS50878"/>
    </source>
</evidence>
<protein>
    <recommendedName>
        <fullName evidence="1">Reverse transcriptase domain-containing protein</fullName>
    </recommendedName>
</protein>
<name>A0ABQ8SFI2_PERAM</name>
<organism evidence="2 3">
    <name type="scientific">Periplaneta americana</name>
    <name type="common">American cockroach</name>
    <name type="synonym">Blatta americana</name>
    <dbReference type="NCBI Taxonomy" id="6978"/>
    <lineage>
        <taxon>Eukaryota</taxon>
        <taxon>Metazoa</taxon>
        <taxon>Ecdysozoa</taxon>
        <taxon>Arthropoda</taxon>
        <taxon>Hexapoda</taxon>
        <taxon>Insecta</taxon>
        <taxon>Pterygota</taxon>
        <taxon>Neoptera</taxon>
        <taxon>Polyneoptera</taxon>
        <taxon>Dictyoptera</taxon>
        <taxon>Blattodea</taxon>
        <taxon>Blattoidea</taxon>
        <taxon>Blattidae</taxon>
        <taxon>Blattinae</taxon>
        <taxon>Periplaneta</taxon>
    </lineage>
</organism>
<dbReference type="PANTHER" id="PTHR47027">
    <property type="entry name" value="REVERSE TRANSCRIPTASE DOMAIN-CONTAINING PROTEIN"/>
    <property type="match status" value="1"/>
</dbReference>
<dbReference type="InterPro" id="IPR043502">
    <property type="entry name" value="DNA/RNA_pol_sf"/>
</dbReference>
<dbReference type="PANTHER" id="PTHR47027:SF30">
    <property type="entry name" value="THAP-TYPE DOMAIN-CONTAINING PROTEIN"/>
    <property type="match status" value="1"/>
</dbReference>
<dbReference type="Proteomes" id="UP001148838">
    <property type="component" value="Unassembled WGS sequence"/>
</dbReference>
<reference evidence="2 3" key="1">
    <citation type="journal article" date="2022" name="Allergy">
        <title>Genome assembly and annotation of Periplaneta americana reveal a comprehensive cockroach allergen profile.</title>
        <authorList>
            <person name="Wang L."/>
            <person name="Xiong Q."/>
            <person name="Saelim N."/>
            <person name="Wang L."/>
            <person name="Nong W."/>
            <person name="Wan A.T."/>
            <person name="Shi M."/>
            <person name="Liu X."/>
            <person name="Cao Q."/>
            <person name="Hui J.H.L."/>
            <person name="Sookrung N."/>
            <person name="Leung T.F."/>
            <person name="Tungtrongchitr A."/>
            <person name="Tsui S.K.W."/>
        </authorList>
    </citation>
    <scope>NUCLEOTIDE SEQUENCE [LARGE SCALE GENOMIC DNA]</scope>
    <source>
        <strain evidence="2">PWHHKU_190912</strain>
    </source>
</reference>
<dbReference type="CDD" id="cd01650">
    <property type="entry name" value="RT_nLTR_like"/>
    <property type="match status" value="1"/>
</dbReference>
<dbReference type="EMBL" id="JAJSOF020000029">
    <property type="protein sequence ID" value="KAJ4432881.1"/>
    <property type="molecule type" value="Genomic_DNA"/>
</dbReference>